<evidence type="ECO:0000259" key="1">
    <source>
        <dbReference type="Pfam" id="PF12697"/>
    </source>
</evidence>
<accession>A0A5J5GIU9</accession>
<organism evidence="2 3">
    <name type="scientific">Histidinibacterium aquaticum</name>
    <dbReference type="NCBI Taxonomy" id="2613962"/>
    <lineage>
        <taxon>Bacteria</taxon>
        <taxon>Pseudomonadati</taxon>
        <taxon>Pseudomonadota</taxon>
        <taxon>Alphaproteobacteria</taxon>
        <taxon>Rhodobacterales</taxon>
        <taxon>Paracoccaceae</taxon>
        <taxon>Histidinibacterium</taxon>
    </lineage>
</organism>
<name>A0A5J5GIU9_9RHOB</name>
<dbReference type="GO" id="GO:0016787">
    <property type="term" value="F:hydrolase activity"/>
    <property type="evidence" value="ECO:0007669"/>
    <property type="project" value="UniProtKB-KW"/>
</dbReference>
<dbReference type="PANTHER" id="PTHR37017:SF11">
    <property type="entry name" value="ESTERASE_LIPASE_THIOESTERASE DOMAIN-CONTAINING PROTEIN"/>
    <property type="match status" value="1"/>
</dbReference>
<dbReference type="PANTHER" id="PTHR37017">
    <property type="entry name" value="AB HYDROLASE-1 DOMAIN-CONTAINING PROTEIN-RELATED"/>
    <property type="match status" value="1"/>
</dbReference>
<keyword evidence="2" id="KW-0378">Hydrolase</keyword>
<dbReference type="EMBL" id="VYQE01000003">
    <property type="protein sequence ID" value="KAA9008169.1"/>
    <property type="molecule type" value="Genomic_DNA"/>
</dbReference>
<dbReference type="Proteomes" id="UP000326554">
    <property type="component" value="Unassembled WGS sequence"/>
</dbReference>
<dbReference type="InterPro" id="IPR029058">
    <property type="entry name" value="AB_hydrolase_fold"/>
</dbReference>
<keyword evidence="3" id="KW-1185">Reference proteome</keyword>
<dbReference type="AlphaFoldDB" id="A0A5J5GIU9"/>
<reference evidence="2 3" key="1">
    <citation type="submission" date="2019-09" db="EMBL/GenBank/DDBJ databases">
        <authorList>
            <person name="Park J.-S."/>
            <person name="Choi H.-J."/>
        </authorList>
    </citation>
    <scope>NUCLEOTIDE SEQUENCE [LARGE SCALE GENOMIC DNA]</scope>
    <source>
        <strain evidence="2 3">176SS1-4</strain>
    </source>
</reference>
<evidence type="ECO:0000313" key="3">
    <source>
        <dbReference type="Proteomes" id="UP000326554"/>
    </source>
</evidence>
<dbReference type="RefSeq" id="WP_150445452.1">
    <property type="nucleotide sequence ID" value="NZ_VYQE01000003.1"/>
</dbReference>
<dbReference type="InterPro" id="IPR000073">
    <property type="entry name" value="AB_hydrolase_1"/>
</dbReference>
<protein>
    <submittedName>
        <fullName evidence="2">Alpha/beta fold hydrolase</fullName>
    </submittedName>
</protein>
<gene>
    <name evidence="2" type="ORF">F3S47_11765</name>
</gene>
<dbReference type="Pfam" id="PF12697">
    <property type="entry name" value="Abhydrolase_6"/>
    <property type="match status" value="1"/>
</dbReference>
<evidence type="ECO:0000313" key="2">
    <source>
        <dbReference type="EMBL" id="KAA9008169.1"/>
    </source>
</evidence>
<sequence>MSRIVLVHGSGHGAWCWEAVLPHLRAAGHDPVAVDMPGRGANALPLEEATLDDFADACLAAAGDGAVLVGHSAGGYAITAAAQARPDLVDRLIYVCAFVPEPGTPLSGMRRLMNPPPLSGAIRKAPDGRSYTVDPEQAPALFYNDLPEAEARAATARLCPEAVLPQETALPATDRAEALPRRYILCERDGTILPHAQEAMTSGWPAAHVTRMDTSHSPFLADPEGLARNILRHLDD</sequence>
<dbReference type="InterPro" id="IPR052897">
    <property type="entry name" value="Sec-Metab_Biosynth_Hydrolase"/>
</dbReference>
<dbReference type="SUPFAM" id="SSF53474">
    <property type="entry name" value="alpha/beta-Hydrolases"/>
    <property type="match status" value="1"/>
</dbReference>
<comment type="caution">
    <text evidence="2">The sequence shown here is derived from an EMBL/GenBank/DDBJ whole genome shotgun (WGS) entry which is preliminary data.</text>
</comment>
<proteinExistence type="predicted"/>
<dbReference type="Gene3D" id="3.40.50.1820">
    <property type="entry name" value="alpha/beta hydrolase"/>
    <property type="match status" value="1"/>
</dbReference>
<feature type="domain" description="AB hydrolase-1" evidence="1">
    <location>
        <begin position="4"/>
        <end position="228"/>
    </location>
</feature>